<evidence type="ECO:0000259" key="2">
    <source>
        <dbReference type="Pfam" id="PF12802"/>
    </source>
</evidence>
<evidence type="ECO:0000313" key="3">
    <source>
        <dbReference type="EMBL" id="RJK94937.1"/>
    </source>
</evidence>
<dbReference type="Pfam" id="PF12802">
    <property type="entry name" value="MarR_2"/>
    <property type="match status" value="1"/>
</dbReference>
<dbReference type="AlphaFoldDB" id="A0A3A3YW78"/>
<proteinExistence type="inferred from homology"/>
<sequence>MPVAPPLTRGPADQVAVRRTNLGVVLRHLRHGGPSSRAGVAAATGLNKATVSSLVGELVERGLLVERGALHRGTVGRPGQEVALAGGGTAGVGVEVNVGYVAAVVLDLGGRVVHAARTPLDVPRAGVDAALDEAARLVDGACAAAAAAGARPVGATVAVPGLVEQAEGRVAYAPNLRWADVPVLDALDRRLGGSVRRGLPLGVDNEANLAALAEAAVAGPDGAAHLLHLTGEVGVGAGLVVDGRLLRGAAGFGGEVGHMPLDPAGDLCGCGRRGCWETLVGLAALLRAAADPGDPVRDPSLDLEARLALLARRADAGDARTAEALARVGTALGVGASILVNVLNPRLVVLGGYFAALGEHLMPPLLDELRVRVVAPGAGGARVVRSTLGLTAAARGGAQVALDAVLDDPTLVTAPAGSGTVLTLDEEDHR</sequence>
<dbReference type="PANTHER" id="PTHR18964">
    <property type="entry name" value="ROK (REPRESSOR, ORF, KINASE) FAMILY"/>
    <property type="match status" value="1"/>
</dbReference>
<accession>A0A3A3YW78</accession>
<dbReference type="Gene3D" id="1.10.10.10">
    <property type="entry name" value="Winged helix-like DNA-binding domain superfamily/Winged helix DNA-binding domain"/>
    <property type="match status" value="1"/>
</dbReference>
<comment type="similarity">
    <text evidence="1">Belongs to the ROK (NagC/XylR) family.</text>
</comment>
<gene>
    <name evidence="3" type="ORF">D5H78_13155</name>
</gene>
<reference evidence="3 4" key="1">
    <citation type="submission" date="2018-09" db="EMBL/GenBank/DDBJ databases">
        <title>YIM 75000 draft genome.</title>
        <authorList>
            <person name="Tang S."/>
            <person name="Feng Y."/>
        </authorList>
    </citation>
    <scope>NUCLEOTIDE SEQUENCE [LARGE SCALE GENOMIC DNA]</scope>
    <source>
        <strain evidence="3 4">YIM 75000</strain>
    </source>
</reference>
<dbReference type="Gene3D" id="3.30.420.40">
    <property type="match status" value="2"/>
</dbReference>
<dbReference type="InterPro" id="IPR000835">
    <property type="entry name" value="HTH_MarR-typ"/>
</dbReference>
<dbReference type="InterPro" id="IPR036390">
    <property type="entry name" value="WH_DNA-bd_sf"/>
</dbReference>
<dbReference type="SUPFAM" id="SSF53067">
    <property type="entry name" value="Actin-like ATPase domain"/>
    <property type="match status" value="1"/>
</dbReference>
<dbReference type="Proteomes" id="UP000265614">
    <property type="component" value="Unassembled WGS sequence"/>
</dbReference>
<dbReference type="PANTHER" id="PTHR18964:SF149">
    <property type="entry name" value="BIFUNCTIONAL UDP-N-ACETYLGLUCOSAMINE 2-EPIMERASE_N-ACETYLMANNOSAMINE KINASE"/>
    <property type="match status" value="1"/>
</dbReference>
<dbReference type="GO" id="GO:0003677">
    <property type="term" value="F:DNA binding"/>
    <property type="evidence" value="ECO:0007669"/>
    <property type="project" value="InterPro"/>
</dbReference>
<name>A0A3A3YW78_9ACTN</name>
<dbReference type="EMBL" id="QZEZ01000006">
    <property type="protein sequence ID" value="RJK94937.1"/>
    <property type="molecule type" value="Genomic_DNA"/>
</dbReference>
<comment type="caution">
    <text evidence="3">The sequence shown here is derived from an EMBL/GenBank/DDBJ whole genome shotgun (WGS) entry which is preliminary data.</text>
</comment>
<evidence type="ECO:0000256" key="1">
    <source>
        <dbReference type="ARBA" id="ARBA00006479"/>
    </source>
</evidence>
<protein>
    <submittedName>
        <fullName evidence="3">ROK family transcriptional regulator</fullName>
    </submittedName>
</protein>
<dbReference type="InterPro" id="IPR043129">
    <property type="entry name" value="ATPase_NBD"/>
</dbReference>
<feature type="domain" description="HTH marR-type" evidence="2">
    <location>
        <begin position="25"/>
        <end position="66"/>
    </location>
</feature>
<keyword evidence="4" id="KW-1185">Reference proteome</keyword>
<dbReference type="GO" id="GO:0006355">
    <property type="term" value="P:regulation of DNA-templated transcription"/>
    <property type="evidence" value="ECO:0007669"/>
    <property type="project" value="InterPro"/>
</dbReference>
<organism evidence="3 4">
    <name type="scientific">Vallicoccus soli</name>
    <dbReference type="NCBI Taxonomy" id="2339232"/>
    <lineage>
        <taxon>Bacteria</taxon>
        <taxon>Bacillati</taxon>
        <taxon>Actinomycetota</taxon>
        <taxon>Actinomycetes</taxon>
        <taxon>Motilibacterales</taxon>
        <taxon>Vallicoccaceae</taxon>
        <taxon>Vallicoccus</taxon>
    </lineage>
</organism>
<dbReference type="InterPro" id="IPR000600">
    <property type="entry name" value="ROK"/>
</dbReference>
<dbReference type="OrthoDB" id="5174513at2"/>
<dbReference type="Pfam" id="PF00480">
    <property type="entry name" value="ROK"/>
    <property type="match status" value="1"/>
</dbReference>
<dbReference type="InterPro" id="IPR036388">
    <property type="entry name" value="WH-like_DNA-bd_sf"/>
</dbReference>
<dbReference type="SUPFAM" id="SSF46785">
    <property type="entry name" value="Winged helix' DNA-binding domain"/>
    <property type="match status" value="1"/>
</dbReference>
<evidence type="ECO:0000313" key="4">
    <source>
        <dbReference type="Proteomes" id="UP000265614"/>
    </source>
</evidence>